<dbReference type="RefSeq" id="WP_123043202.1">
    <property type="nucleotide sequence ID" value="NZ_CP033433.1"/>
</dbReference>
<dbReference type="PANTHER" id="PTHR48090:SF7">
    <property type="entry name" value="RFBJ PROTEIN"/>
    <property type="match status" value="1"/>
</dbReference>
<organism evidence="2 3">
    <name type="scientific">Cohnella candidum</name>
    <dbReference type="NCBI Taxonomy" id="2674991"/>
    <lineage>
        <taxon>Bacteria</taxon>
        <taxon>Bacillati</taxon>
        <taxon>Bacillota</taxon>
        <taxon>Bacilli</taxon>
        <taxon>Bacillales</taxon>
        <taxon>Paenibacillaceae</taxon>
        <taxon>Cohnella</taxon>
    </lineage>
</organism>
<dbReference type="SUPFAM" id="SSF53448">
    <property type="entry name" value="Nucleotide-diphospho-sugar transferases"/>
    <property type="match status" value="1"/>
</dbReference>
<name>A0A3G3K3V6_9BACL</name>
<dbReference type="Pfam" id="PF00535">
    <property type="entry name" value="Glycos_transf_2"/>
    <property type="match status" value="1"/>
</dbReference>
<dbReference type="KEGG" id="coh:EAV92_22775"/>
<dbReference type="InterPro" id="IPR050256">
    <property type="entry name" value="Glycosyltransferase_2"/>
</dbReference>
<proteinExistence type="predicted"/>
<dbReference type="EMBL" id="CP033433">
    <property type="protein sequence ID" value="AYQ75122.1"/>
    <property type="molecule type" value="Genomic_DNA"/>
</dbReference>
<accession>A0A3G3K3V6</accession>
<evidence type="ECO:0000313" key="2">
    <source>
        <dbReference type="EMBL" id="AYQ75122.1"/>
    </source>
</evidence>
<keyword evidence="3" id="KW-1185">Reference proteome</keyword>
<dbReference type="InterPro" id="IPR001173">
    <property type="entry name" value="Glyco_trans_2-like"/>
</dbReference>
<sequence>MNAATPKVCIIIPAYNEDKSIFSVIRTILRLQPDFTVLVIDDGSADRTSQVSKAAGARVIRLPQNLGIGGAVQTGYRYAAANGFDIAVQVDADGQHKPEELPKILEPLLRNEADMVIGSRFVDKTDFRSTVSRRTGIYILSALVTFFTRQPLKDVTSGFRAANRRVIELFAEEYSSDYPEVDSLVIAKRNRCRIREVSVQMEPRQAGSSSITSLKSAYYMVKVSLSVMVKSFR</sequence>
<gene>
    <name evidence="2" type="ORF">EAV92_22775</name>
</gene>
<evidence type="ECO:0000313" key="3">
    <source>
        <dbReference type="Proteomes" id="UP000269097"/>
    </source>
</evidence>
<feature type="domain" description="Glycosyltransferase 2-like" evidence="1">
    <location>
        <begin position="9"/>
        <end position="167"/>
    </location>
</feature>
<keyword evidence="2" id="KW-0808">Transferase</keyword>
<dbReference type="PANTHER" id="PTHR48090">
    <property type="entry name" value="UNDECAPRENYL-PHOSPHATE 4-DEOXY-4-FORMAMIDO-L-ARABINOSE TRANSFERASE-RELATED"/>
    <property type="match status" value="1"/>
</dbReference>
<dbReference type="AlphaFoldDB" id="A0A3G3K3V6"/>
<reference evidence="2 3" key="1">
    <citation type="submission" date="2018-10" db="EMBL/GenBank/DDBJ databases">
        <title>Genome Sequence of Cohnella sp.</title>
        <authorList>
            <person name="Srinivasan S."/>
            <person name="Kim M.K."/>
        </authorList>
    </citation>
    <scope>NUCLEOTIDE SEQUENCE [LARGE SCALE GENOMIC DNA]</scope>
    <source>
        <strain evidence="2 3">18JY8-7</strain>
    </source>
</reference>
<dbReference type="CDD" id="cd04179">
    <property type="entry name" value="DPM_DPG-synthase_like"/>
    <property type="match status" value="1"/>
</dbReference>
<dbReference type="GO" id="GO:0016740">
    <property type="term" value="F:transferase activity"/>
    <property type="evidence" value="ECO:0007669"/>
    <property type="project" value="UniProtKB-KW"/>
</dbReference>
<evidence type="ECO:0000259" key="1">
    <source>
        <dbReference type="Pfam" id="PF00535"/>
    </source>
</evidence>
<protein>
    <submittedName>
        <fullName evidence="2">Glycosyltransferase family 2 protein</fullName>
    </submittedName>
</protein>
<dbReference type="Gene3D" id="3.90.550.10">
    <property type="entry name" value="Spore Coat Polysaccharide Biosynthesis Protein SpsA, Chain A"/>
    <property type="match status" value="1"/>
</dbReference>
<dbReference type="InterPro" id="IPR029044">
    <property type="entry name" value="Nucleotide-diphossugar_trans"/>
</dbReference>
<dbReference type="Proteomes" id="UP000269097">
    <property type="component" value="Chromosome"/>
</dbReference>